<evidence type="ECO:0000256" key="3">
    <source>
        <dbReference type="ARBA" id="ARBA00022490"/>
    </source>
</evidence>
<feature type="domain" description="Ciliary BBSome complex subunit 2 middle region" evidence="10">
    <location>
        <begin position="153"/>
        <end position="258"/>
    </location>
</feature>
<protein>
    <recommendedName>
        <fullName evidence="7">Bardet-Biedl syndrome 2 protein homolog</fullName>
    </recommendedName>
</protein>
<dbReference type="GO" id="GO:0036064">
    <property type="term" value="C:ciliary basal body"/>
    <property type="evidence" value="ECO:0007669"/>
    <property type="project" value="TreeGrafter"/>
</dbReference>
<dbReference type="Gene3D" id="2.130.10.10">
    <property type="entry name" value="YVTN repeat-like/Quinoprotein amine dehydrogenase"/>
    <property type="match status" value="1"/>
</dbReference>
<dbReference type="InterPro" id="IPR029429">
    <property type="entry name" value="BBS2_Mid"/>
</dbReference>
<evidence type="ECO:0000259" key="11">
    <source>
        <dbReference type="Pfam" id="PF23350"/>
    </source>
</evidence>
<reference evidence="13" key="1">
    <citation type="submission" date="2021-11" db="EMBL/GenBank/DDBJ databases">
        <authorList>
            <person name="Schell T."/>
        </authorList>
    </citation>
    <scope>NUCLEOTIDE SEQUENCE</scope>
    <source>
        <strain evidence="13">M5</strain>
    </source>
</reference>
<feature type="domain" description="BBS2 GAE" evidence="9">
    <location>
        <begin position="375"/>
        <end position="455"/>
    </location>
</feature>
<feature type="domain" description="BBS2 platform" evidence="11">
    <location>
        <begin position="475"/>
        <end position="553"/>
    </location>
</feature>
<keyword evidence="4 7" id="KW-0969">Cilium</keyword>
<dbReference type="InterPro" id="IPR029333">
    <property type="entry name" value="BBS2_GAE_dom"/>
</dbReference>
<comment type="subcellular location">
    <subcellularLocation>
        <location evidence="1">Cell projection</location>
        <location evidence="1">Cilium</location>
    </subcellularLocation>
    <subcellularLocation>
        <location evidence="2">Cytoplasm</location>
        <location evidence="2">Cytoskeleton</location>
    </subcellularLocation>
</comment>
<dbReference type="Pfam" id="PF14782">
    <property type="entry name" value="BBS2_GAE"/>
    <property type="match status" value="1"/>
</dbReference>
<sequence length="699" mass="78582">MLTLVNITELNLSVFSGRLTICKFHDGADAEITSSCVGATSANKVFIRHASPVQQDQIQYLNIDQNITALCSHPEHPAAVVLGTTSHLLIYDIAENKTVMSKEIENGVGAVVIGSFDDSDQINVIVGGNCFLQCFNMEGSERYWNVMSDQVSALALIDFDGDGHNHLLAGTEDGNLRLFRNGRMTTEIKETDAVTFLIALTDHCFGYALANGTVGVYHKRNRLWRVKNQIVALASFDVDNDGHPELICGWSHGRFDARHWQTGEVVFKEKLDAQHSIVALLVDDWLQMGHAQLIICSQLGQVWSYLPSDLELTSLDRIKDENATQAEEEAIRRLIIRKQNLLAELEHIRHHAEHATVAETVDDEVQLTVKHDQENVLLELEGGGLIHAVIIFAEGLFPNGESHALHLCPPSSSAKVSLPVQRNLAVDLHVNILLESHSSNDILKVVEVVHPLPTFSRFKSVPWPSRTKNPSALHFRVRIRLQERIQRIGFWIAQNFIVSPELLASESSIELAFEVLPCGTPLRISFLNEGSFLIESDRLDHVSDLIQHLATFFNVQQLASDIEISENQFKELTELMEGVRGHQAIRQRLTVDMADQVNEVRNWFNESENARLMNDMSEMRRSYAAIQSGNRQLVDLQNIRDSNYSELMDRLKQINLHVQNSSSCRVGKYQTDVIQASRQAIRAEDFEQLIKITLHGVDN</sequence>
<dbReference type="InterPro" id="IPR029430">
    <property type="entry name" value="BBS2_N"/>
</dbReference>
<dbReference type="OrthoDB" id="2120021at2759"/>
<gene>
    <name evidence="13" type="ORF">DGAL_LOCUS12245</name>
</gene>
<keyword evidence="6 7" id="KW-0966">Cell projection</keyword>
<evidence type="ECO:0000256" key="6">
    <source>
        <dbReference type="ARBA" id="ARBA00023273"/>
    </source>
</evidence>
<dbReference type="GO" id="GO:0043005">
    <property type="term" value="C:neuron projection"/>
    <property type="evidence" value="ECO:0007669"/>
    <property type="project" value="TreeGrafter"/>
</dbReference>
<dbReference type="PIRSF" id="PIRSF013684">
    <property type="entry name" value="BBS2"/>
    <property type="match status" value="1"/>
</dbReference>
<dbReference type="GO" id="GO:0016020">
    <property type="term" value="C:membrane"/>
    <property type="evidence" value="ECO:0007669"/>
    <property type="project" value="TreeGrafter"/>
</dbReference>
<name>A0A8J2S3L2_9CRUS</name>
<dbReference type="FunFam" id="2.130.10.10:FF:002213">
    <property type="entry name" value="BBS2, putative"/>
    <property type="match status" value="1"/>
</dbReference>
<dbReference type="InterPro" id="IPR015943">
    <property type="entry name" value="WD40/YVTN_repeat-like_dom_sf"/>
</dbReference>
<dbReference type="Pfam" id="PF23350">
    <property type="entry name" value="BBS2_pf"/>
    <property type="match status" value="1"/>
</dbReference>
<evidence type="ECO:0000256" key="1">
    <source>
        <dbReference type="ARBA" id="ARBA00004138"/>
    </source>
</evidence>
<dbReference type="AlphaFoldDB" id="A0A8J2S3L2"/>
<evidence type="ECO:0000313" key="14">
    <source>
        <dbReference type="Proteomes" id="UP000789390"/>
    </source>
</evidence>
<dbReference type="Pfam" id="PF23353">
    <property type="entry name" value="BBS2_hp"/>
    <property type="match status" value="1"/>
</dbReference>
<dbReference type="PANTHER" id="PTHR32465:SF0">
    <property type="entry name" value="BARDET-BIEDL SYNDROME 2 PROTEIN"/>
    <property type="match status" value="1"/>
</dbReference>
<evidence type="ECO:0000256" key="5">
    <source>
        <dbReference type="ARBA" id="ARBA00023212"/>
    </source>
</evidence>
<evidence type="ECO:0000259" key="9">
    <source>
        <dbReference type="Pfam" id="PF14782"/>
    </source>
</evidence>
<evidence type="ECO:0000313" key="13">
    <source>
        <dbReference type="EMBL" id="CAH0108838.1"/>
    </source>
</evidence>
<dbReference type="Proteomes" id="UP000789390">
    <property type="component" value="Unassembled WGS sequence"/>
</dbReference>
<keyword evidence="5 7" id="KW-0206">Cytoskeleton</keyword>
<dbReference type="InterPro" id="IPR016616">
    <property type="entry name" value="Bardet-Biedl_syndrome_2_prot"/>
</dbReference>
<dbReference type="PANTHER" id="PTHR32465">
    <property type="entry name" value="BARDET-BIEDL SYNDROME 2 PROTEIN"/>
    <property type="match status" value="1"/>
</dbReference>
<comment type="caution">
    <text evidence="13">The sequence shown here is derived from an EMBL/GenBank/DDBJ whole genome shotgun (WGS) entry which is preliminary data.</text>
</comment>
<dbReference type="InterPro" id="IPR036322">
    <property type="entry name" value="WD40_repeat_dom_sf"/>
</dbReference>
<evidence type="ECO:0000256" key="4">
    <source>
        <dbReference type="ARBA" id="ARBA00023069"/>
    </source>
</evidence>
<dbReference type="InterPro" id="IPR055379">
    <property type="entry name" value="BBS2_pf_dom"/>
</dbReference>
<dbReference type="GO" id="GO:0031514">
    <property type="term" value="C:motile cilium"/>
    <property type="evidence" value="ECO:0007669"/>
    <property type="project" value="TreeGrafter"/>
</dbReference>
<evidence type="ECO:0000259" key="10">
    <source>
        <dbReference type="Pfam" id="PF14783"/>
    </source>
</evidence>
<dbReference type="Pfam" id="PF14781">
    <property type="entry name" value="BBS2_N"/>
    <property type="match status" value="1"/>
</dbReference>
<evidence type="ECO:0000256" key="7">
    <source>
        <dbReference type="PIRNR" id="PIRNR013684"/>
    </source>
</evidence>
<evidence type="ECO:0000256" key="2">
    <source>
        <dbReference type="ARBA" id="ARBA00004245"/>
    </source>
</evidence>
<organism evidence="13 14">
    <name type="scientific">Daphnia galeata</name>
    <dbReference type="NCBI Taxonomy" id="27404"/>
    <lineage>
        <taxon>Eukaryota</taxon>
        <taxon>Metazoa</taxon>
        <taxon>Ecdysozoa</taxon>
        <taxon>Arthropoda</taxon>
        <taxon>Crustacea</taxon>
        <taxon>Branchiopoda</taxon>
        <taxon>Diplostraca</taxon>
        <taxon>Cladocera</taxon>
        <taxon>Anomopoda</taxon>
        <taxon>Daphniidae</taxon>
        <taxon>Daphnia</taxon>
    </lineage>
</organism>
<evidence type="ECO:0000259" key="12">
    <source>
        <dbReference type="Pfam" id="PF23353"/>
    </source>
</evidence>
<feature type="domain" description="Ciliary BBSome complex subunit 2 N-terminal" evidence="8">
    <location>
        <begin position="34"/>
        <end position="114"/>
    </location>
</feature>
<keyword evidence="3 7" id="KW-0963">Cytoplasm</keyword>
<feature type="domain" description="BBS2 hairpin" evidence="12">
    <location>
        <begin position="568"/>
        <end position="662"/>
    </location>
</feature>
<dbReference type="SUPFAM" id="SSF50978">
    <property type="entry name" value="WD40 repeat-like"/>
    <property type="match status" value="1"/>
</dbReference>
<proteinExistence type="predicted"/>
<evidence type="ECO:0000259" key="8">
    <source>
        <dbReference type="Pfam" id="PF14781"/>
    </source>
</evidence>
<accession>A0A8J2S3L2</accession>
<dbReference type="GO" id="GO:1905515">
    <property type="term" value="P:non-motile cilium assembly"/>
    <property type="evidence" value="ECO:0007669"/>
    <property type="project" value="InterPro"/>
</dbReference>
<keyword evidence="14" id="KW-1185">Reference proteome</keyword>
<dbReference type="InterPro" id="IPR055380">
    <property type="entry name" value="BBS2_hp_dom"/>
</dbReference>
<dbReference type="EMBL" id="CAKKLH010000288">
    <property type="protein sequence ID" value="CAH0108838.1"/>
    <property type="molecule type" value="Genomic_DNA"/>
</dbReference>
<dbReference type="Pfam" id="PF14783">
    <property type="entry name" value="BBS2_Mid"/>
    <property type="match status" value="1"/>
</dbReference>
<dbReference type="GO" id="GO:0034464">
    <property type="term" value="C:BBSome"/>
    <property type="evidence" value="ECO:0007669"/>
    <property type="project" value="UniProtKB-UniRule"/>
</dbReference>